<dbReference type="Gene3D" id="4.10.280.10">
    <property type="entry name" value="Helix-loop-helix DNA-binding domain"/>
    <property type="match status" value="1"/>
</dbReference>
<gene>
    <name evidence="4" type="primary">LOC102808427</name>
</gene>
<keyword evidence="3" id="KW-1185">Reference proteome</keyword>
<accession>A0ABM0MJQ7</accession>
<dbReference type="InterPro" id="IPR050283">
    <property type="entry name" value="E-box_TF_Regulators"/>
</dbReference>
<feature type="compositionally biased region" description="Basic and acidic residues" evidence="1">
    <location>
        <begin position="1"/>
        <end position="20"/>
    </location>
</feature>
<name>A0ABM0MJQ7_SACKO</name>
<dbReference type="RefSeq" id="XP_006820248.1">
    <property type="nucleotide sequence ID" value="XM_006820185.1"/>
</dbReference>
<evidence type="ECO:0000313" key="4">
    <source>
        <dbReference type="RefSeq" id="XP_006820248.1"/>
    </source>
</evidence>
<evidence type="ECO:0000313" key="3">
    <source>
        <dbReference type="Proteomes" id="UP000694865"/>
    </source>
</evidence>
<dbReference type="SMART" id="SM00353">
    <property type="entry name" value="HLH"/>
    <property type="match status" value="1"/>
</dbReference>
<dbReference type="Proteomes" id="UP000694865">
    <property type="component" value="Unplaced"/>
</dbReference>
<dbReference type="PANTHER" id="PTHR23349">
    <property type="entry name" value="BASIC HELIX-LOOP-HELIX TRANSCRIPTION FACTOR, TWIST"/>
    <property type="match status" value="1"/>
</dbReference>
<feature type="region of interest" description="Disordered" evidence="1">
    <location>
        <begin position="1"/>
        <end position="21"/>
    </location>
</feature>
<dbReference type="Pfam" id="PF00010">
    <property type="entry name" value="HLH"/>
    <property type="match status" value="1"/>
</dbReference>
<evidence type="ECO:0000259" key="2">
    <source>
        <dbReference type="PROSITE" id="PS50888"/>
    </source>
</evidence>
<dbReference type="InterPro" id="IPR036638">
    <property type="entry name" value="HLH_DNA-bd_sf"/>
</dbReference>
<dbReference type="InterPro" id="IPR011598">
    <property type="entry name" value="bHLH_dom"/>
</dbReference>
<protein>
    <submittedName>
        <fullName evidence="4">Uncharacterized protein LOC102808427</fullName>
    </submittedName>
</protein>
<reference evidence="4" key="1">
    <citation type="submission" date="2025-08" db="UniProtKB">
        <authorList>
            <consortium name="RefSeq"/>
        </authorList>
    </citation>
    <scope>IDENTIFICATION</scope>
    <source>
        <tissue evidence="4">Testes</tissue>
    </source>
</reference>
<evidence type="ECO:0000256" key="1">
    <source>
        <dbReference type="SAM" id="MobiDB-lite"/>
    </source>
</evidence>
<feature type="domain" description="BHLH" evidence="2">
    <location>
        <begin position="12"/>
        <end position="65"/>
    </location>
</feature>
<dbReference type="SUPFAM" id="SSF47459">
    <property type="entry name" value="HLH, helix-loop-helix DNA-binding domain"/>
    <property type="match status" value="1"/>
</dbReference>
<proteinExistence type="predicted"/>
<dbReference type="PROSITE" id="PS50888">
    <property type="entry name" value="BHLH"/>
    <property type="match status" value="1"/>
</dbReference>
<dbReference type="PANTHER" id="PTHR23349:SF111">
    <property type="entry name" value="BHLH DOMAIN-CONTAINING PROTEIN"/>
    <property type="match status" value="1"/>
</dbReference>
<sequence>MVSRDFQHRLKKSRQDATARERRRVAKLNGAFLELQKILPAKLFRNKTPSKLDVLRAASTTIRTLGNCLAEKSSTSPSAIPSLPTPMNMGLCGPTPNMQSVWHRAFPITVKQGFNSHPVTHIIYNAFDSDFSDSKNANALRSSGDFTADYLDEFSEDDVSGYVPPLKEDVANLPKANVYWK</sequence>
<dbReference type="GeneID" id="102808427"/>
<organism evidence="3 4">
    <name type="scientific">Saccoglossus kowalevskii</name>
    <name type="common">Acorn worm</name>
    <dbReference type="NCBI Taxonomy" id="10224"/>
    <lineage>
        <taxon>Eukaryota</taxon>
        <taxon>Metazoa</taxon>
        <taxon>Hemichordata</taxon>
        <taxon>Enteropneusta</taxon>
        <taxon>Harrimaniidae</taxon>
        <taxon>Saccoglossus</taxon>
    </lineage>
</organism>